<accession>A0A1H1AT94</accession>
<dbReference type="Gene3D" id="2.40.440.10">
    <property type="entry name" value="L,D-transpeptidase catalytic domain-like"/>
    <property type="match status" value="1"/>
</dbReference>
<dbReference type="GO" id="GO:0008360">
    <property type="term" value="P:regulation of cell shape"/>
    <property type="evidence" value="ECO:0007669"/>
    <property type="project" value="UniProtKB-UniRule"/>
</dbReference>
<evidence type="ECO:0000256" key="7">
    <source>
        <dbReference type="PROSITE-ProRule" id="PRU01373"/>
    </source>
</evidence>
<proteinExistence type="predicted"/>
<dbReference type="GO" id="GO:0018104">
    <property type="term" value="P:peptidoglycan-protein cross-linking"/>
    <property type="evidence" value="ECO:0007669"/>
    <property type="project" value="TreeGrafter"/>
</dbReference>
<reference evidence="10" key="1">
    <citation type="submission" date="2016-10" db="EMBL/GenBank/DDBJ databases">
        <authorList>
            <person name="Varghese N."/>
            <person name="Submissions S."/>
        </authorList>
    </citation>
    <scope>NUCLEOTIDE SEQUENCE [LARGE SCALE GENOMIC DNA]</scope>
    <source>
        <strain evidence="10">DSM 44142</strain>
    </source>
</reference>
<keyword evidence="9" id="KW-0449">Lipoprotein</keyword>
<keyword evidence="2" id="KW-0808">Transferase</keyword>
<name>A0A1H1AT94_9ACTN</name>
<dbReference type="AlphaFoldDB" id="A0A1H1AT94"/>
<dbReference type="UniPathway" id="UPA00219"/>
<dbReference type="Gene3D" id="2.60.40.3710">
    <property type="match status" value="1"/>
</dbReference>
<dbReference type="EMBL" id="FNLF01000002">
    <property type="protein sequence ID" value="SDQ42933.1"/>
    <property type="molecule type" value="Genomic_DNA"/>
</dbReference>
<dbReference type="CDD" id="cd16913">
    <property type="entry name" value="YkuD_like"/>
    <property type="match status" value="1"/>
</dbReference>
<keyword evidence="10" id="KW-1185">Reference proteome</keyword>
<dbReference type="Pfam" id="PF03734">
    <property type="entry name" value="YkuD"/>
    <property type="match status" value="1"/>
</dbReference>
<protein>
    <submittedName>
        <fullName evidence="9">Lipoprotein-anchoring transpeptidase ErfK/SrfK</fullName>
    </submittedName>
</protein>
<dbReference type="InterPro" id="IPR038063">
    <property type="entry name" value="Transpep_catalytic_dom"/>
</dbReference>
<evidence type="ECO:0000256" key="5">
    <source>
        <dbReference type="ARBA" id="ARBA00023315"/>
    </source>
</evidence>
<evidence type="ECO:0000256" key="3">
    <source>
        <dbReference type="ARBA" id="ARBA00022960"/>
    </source>
</evidence>
<sequence>MVLQRRTLLARTATGIGAVAITSACGVEWGAVPLSGPSSSPESSGAGLRIELAPADGAAEVTPRTPVTVHVVGTGALAEVTLTNEAGRAVAGTLDAPRKFWSAGEPLGFGRTYRLRAVAVDEAGRRTERQSTFTTLAPQAQVTMELATTAGIPVGEGRTYGVGLVLVAKFDTDIADRAEAERRMKVTCTPAVEGAWCWVSNTEAHWRPEKYHTPGTQITVDAALYGVRLGERLYGAEDVRASATIGASHVSIADDATKTVTVYDGGNLVRTMPTSMGMGGSEIINGNTISFWTQRGIYTVMDKANPVVMDSSTYGLPINSRLGYKQTINYATRISTDGIYLHQLDSSVWAQGNTNTSHGCLNLNGDNARWFFDFSVPGDIVEIRNTGGAPLEQWQNGDWSVPWQQWTKASALASSEGR</sequence>
<keyword evidence="6 7" id="KW-0961">Cell wall biogenesis/degradation</keyword>
<evidence type="ECO:0000313" key="9">
    <source>
        <dbReference type="EMBL" id="SDQ42933.1"/>
    </source>
</evidence>
<dbReference type="InterPro" id="IPR041280">
    <property type="entry name" value="Big_10"/>
</dbReference>
<evidence type="ECO:0000256" key="2">
    <source>
        <dbReference type="ARBA" id="ARBA00022679"/>
    </source>
</evidence>
<feature type="active site" description="Proton donor/acceptor" evidence="7">
    <location>
        <position position="342"/>
    </location>
</feature>
<dbReference type="PROSITE" id="PS51257">
    <property type="entry name" value="PROKAR_LIPOPROTEIN"/>
    <property type="match status" value="1"/>
</dbReference>
<dbReference type="GO" id="GO:0071555">
    <property type="term" value="P:cell wall organization"/>
    <property type="evidence" value="ECO:0007669"/>
    <property type="project" value="UniProtKB-UniRule"/>
</dbReference>
<feature type="domain" description="L,D-TPase catalytic" evidence="8">
    <location>
        <begin position="249"/>
        <end position="384"/>
    </location>
</feature>
<dbReference type="PROSITE" id="PS52029">
    <property type="entry name" value="LD_TPASE"/>
    <property type="match status" value="1"/>
</dbReference>
<dbReference type="Gene3D" id="2.60.40.3780">
    <property type="match status" value="1"/>
</dbReference>
<gene>
    <name evidence="9" type="ORF">SAMN04489765_0379</name>
</gene>
<dbReference type="CDD" id="cd13432">
    <property type="entry name" value="LDT_IgD_like_2"/>
    <property type="match status" value="1"/>
</dbReference>
<dbReference type="PANTHER" id="PTHR30582:SF2">
    <property type="entry name" value="L,D-TRANSPEPTIDASE YCIB-RELATED"/>
    <property type="match status" value="1"/>
</dbReference>
<dbReference type="Pfam" id="PF17964">
    <property type="entry name" value="Big_10"/>
    <property type="match status" value="1"/>
</dbReference>
<dbReference type="InterPro" id="IPR005490">
    <property type="entry name" value="LD_TPept_cat_dom"/>
</dbReference>
<evidence type="ECO:0000256" key="1">
    <source>
        <dbReference type="ARBA" id="ARBA00004752"/>
    </source>
</evidence>
<dbReference type="PANTHER" id="PTHR30582">
    <property type="entry name" value="L,D-TRANSPEPTIDASE"/>
    <property type="match status" value="1"/>
</dbReference>
<dbReference type="InterPro" id="IPR050979">
    <property type="entry name" value="LD-transpeptidase"/>
</dbReference>
<feature type="active site" description="Nucleophile" evidence="7">
    <location>
        <position position="360"/>
    </location>
</feature>
<dbReference type="GO" id="GO:0071972">
    <property type="term" value="F:peptidoglycan L,D-transpeptidase activity"/>
    <property type="evidence" value="ECO:0007669"/>
    <property type="project" value="TreeGrafter"/>
</dbReference>
<dbReference type="GO" id="GO:0005576">
    <property type="term" value="C:extracellular region"/>
    <property type="evidence" value="ECO:0007669"/>
    <property type="project" value="TreeGrafter"/>
</dbReference>
<keyword evidence="3 7" id="KW-0133">Cell shape</keyword>
<dbReference type="SUPFAM" id="SSF141523">
    <property type="entry name" value="L,D-transpeptidase catalytic domain-like"/>
    <property type="match status" value="1"/>
</dbReference>
<dbReference type="RefSeq" id="WP_082756359.1">
    <property type="nucleotide sequence ID" value="NZ_FNLF01000002.1"/>
</dbReference>
<dbReference type="GO" id="GO:0016746">
    <property type="term" value="F:acyltransferase activity"/>
    <property type="evidence" value="ECO:0007669"/>
    <property type="project" value="UniProtKB-KW"/>
</dbReference>
<comment type="pathway">
    <text evidence="1 7">Cell wall biogenesis; peptidoglycan biosynthesis.</text>
</comment>
<dbReference type="Proteomes" id="UP000183053">
    <property type="component" value="Unassembled WGS sequence"/>
</dbReference>
<keyword evidence="5" id="KW-0012">Acyltransferase</keyword>
<organism evidence="9 10">
    <name type="scientific">Tsukamurella pulmonis</name>
    <dbReference type="NCBI Taxonomy" id="47312"/>
    <lineage>
        <taxon>Bacteria</taxon>
        <taxon>Bacillati</taxon>
        <taxon>Actinomycetota</taxon>
        <taxon>Actinomycetes</taxon>
        <taxon>Mycobacteriales</taxon>
        <taxon>Tsukamurellaceae</taxon>
        <taxon>Tsukamurella</taxon>
    </lineage>
</organism>
<evidence type="ECO:0000256" key="6">
    <source>
        <dbReference type="ARBA" id="ARBA00023316"/>
    </source>
</evidence>
<evidence type="ECO:0000256" key="4">
    <source>
        <dbReference type="ARBA" id="ARBA00022984"/>
    </source>
</evidence>
<evidence type="ECO:0000259" key="8">
    <source>
        <dbReference type="PROSITE" id="PS52029"/>
    </source>
</evidence>
<dbReference type="OrthoDB" id="5242354at2"/>
<dbReference type="STRING" id="47312.SAMN04489765_0379"/>
<keyword evidence="4 7" id="KW-0573">Peptidoglycan synthesis</keyword>
<evidence type="ECO:0000313" key="10">
    <source>
        <dbReference type="Proteomes" id="UP000183053"/>
    </source>
</evidence>